<feature type="domain" description="SLH" evidence="2">
    <location>
        <begin position="148"/>
        <end position="215"/>
    </location>
</feature>
<dbReference type="GO" id="GO:0004040">
    <property type="term" value="F:amidase activity"/>
    <property type="evidence" value="ECO:0007669"/>
    <property type="project" value="InterPro"/>
</dbReference>
<evidence type="ECO:0000313" key="4">
    <source>
        <dbReference type="Proteomes" id="UP001152173"/>
    </source>
</evidence>
<protein>
    <submittedName>
        <fullName evidence="3">S-layer homology domain-containing protein</fullName>
    </submittedName>
</protein>
<proteinExistence type="predicted"/>
<dbReference type="InterPro" id="IPR002901">
    <property type="entry name" value="MGlyc_endo_b_GlcNAc-like_dom"/>
</dbReference>
<dbReference type="InterPro" id="IPR001119">
    <property type="entry name" value="SLH_dom"/>
</dbReference>
<keyword evidence="4" id="KW-1185">Reference proteome</keyword>
<feature type="domain" description="SLH" evidence="2">
    <location>
        <begin position="26"/>
        <end position="83"/>
    </location>
</feature>
<comment type="caution">
    <text evidence="3">The sequence shown here is derived from an EMBL/GenBank/DDBJ whole genome shotgun (WGS) entry which is preliminary data.</text>
</comment>
<dbReference type="Gene3D" id="1.10.530.10">
    <property type="match status" value="1"/>
</dbReference>
<accession>A0A9X3LEQ2</accession>
<gene>
    <name evidence="3" type="ORF">M9R32_05540</name>
</gene>
<dbReference type="AlphaFoldDB" id="A0A9X3LEQ2"/>
<keyword evidence="1" id="KW-0732">Signal</keyword>
<feature type="chain" id="PRO_5040849249" evidence="1">
    <location>
        <begin position="30"/>
        <end position="688"/>
    </location>
</feature>
<dbReference type="PANTHER" id="PTHR43308:SF5">
    <property type="entry name" value="S-LAYER PROTEIN _ PEPTIDOGLYCAN ENDO-BETA-N-ACETYLGLUCOSAMINIDASE"/>
    <property type="match status" value="1"/>
</dbReference>
<feature type="domain" description="SLH" evidence="2">
    <location>
        <begin position="84"/>
        <end position="147"/>
    </location>
</feature>
<evidence type="ECO:0000256" key="1">
    <source>
        <dbReference type="SAM" id="SignalP"/>
    </source>
</evidence>
<sequence>MKHIKKGSLLVVVFTLAFTMLLKTQTAQADNHDDITGTLETEMREAVKRGILLGYGDGKYGQEEHVTRAQFAAFIQRALSLPEAQSNFKDVTPNMTLAASVNAVAGAGIMQGVSTEFFNPDALITREQVAMTIENALVYSKMELVKKEILFSDAGLMTSGTKLAIFHAINYGIVNGMPNDNGTMRFEPKSNATRAQAAAFIIRFLTAKENYVPPVVNPVPVPEPTPIPTPIPEPEPPIDTTKYYNATLKDGQLVKGLSEYTTYVAANSAFRNNPSAKAIYKGNEMIQIKEGLAYAKHYTPGSATVIYSDSTFSRQVSYIQYGRELKLLESNDRYVKVQAGGTIGFAKQSEIEYIPQELITNKDYYMPSSTGVLIHFTYNHANKSFGFGGYQIGPAPTFMMNLQKYFSQDGVNFYHENGTFAGQHYPYFQYLSARTKTNYTAEELDLYISDRLQTVSTKYPTALTTSKLIGLGAFLKEVESIYNVNALFILSAAMHESDSGMSVNAQTKNNLFGIKVFDSTPQDGETYTKPEDSVVAFVTRYVNLNYGPPTGLYAKGLAPGNKTSGMNVHYASDPNWGAKIAQYMWRGDALLGYKDSGVNAKQLAMTAHNGVINVRSTPEVRSDNLLFTYKAKDLGVNISFGYPLVILEETIGTDGYTWFKVLSDQNPPADFGWIREKDANFTLVRKIK</sequence>
<dbReference type="PANTHER" id="PTHR43308">
    <property type="entry name" value="OUTER MEMBRANE PROTEIN ALPHA-RELATED"/>
    <property type="match status" value="1"/>
</dbReference>
<dbReference type="EMBL" id="JAMKBJ010000003">
    <property type="protein sequence ID" value="MCZ8536645.1"/>
    <property type="molecule type" value="Genomic_DNA"/>
</dbReference>
<feature type="signal peptide" evidence="1">
    <location>
        <begin position="1"/>
        <end position="29"/>
    </location>
</feature>
<dbReference type="SMART" id="SM00047">
    <property type="entry name" value="LYZ2"/>
    <property type="match status" value="1"/>
</dbReference>
<dbReference type="Proteomes" id="UP001152173">
    <property type="component" value="Unassembled WGS sequence"/>
</dbReference>
<evidence type="ECO:0000313" key="3">
    <source>
        <dbReference type="EMBL" id="MCZ8536645.1"/>
    </source>
</evidence>
<reference evidence="3" key="1">
    <citation type="submission" date="2022-05" db="EMBL/GenBank/DDBJ databases">
        <authorList>
            <person name="Colautti A."/>
            <person name="Iacumin L."/>
        </authorList>
    </citation>
    <scope>NUCLEOTIDE SEQUENCE</scope>
    <source>
        <strain evidence="3">SK 55</strain>
    </source>
</reference>
<dbReference type="PROSITE" id="PS51272">
    <property type="entry name" value="SLH"/>
    <property type="match status" value="3"/>
</dbReference>
<evidence type="ECO:0000259" key="2">
    <source>
        <dbReference type="PROSITE" id="PS51272"/>
    </source>
</evidence>
<dbReference type="RefSeq" id="WP_269925739.1">
    <property type="nucleotide sequence ID" value="NZ_JAMKBJ010000003.1"/>
</dbReference>
<name>A0A9X3LEQ2_9BACL</name>
<dbReference type="Pfam" id="PF01832">
    <property type="entry name" value="Glucosaminidase"/>
    <property type="match status" value="1"/>
</dbReference>
<dbReference type="InterPro" id="IPR051465">
    <property type="entry name" value="Cell_Envelope_Struct_Comp"/>
</dbReference>
<organism evidence="3 4">
    <name type="scientific">Paenisporosarcina quisquiliarum</name>
    <dbReference type="NCBI Taxonomy" id="365346"/>
    <lineage>
        <taxon>Bacteria</taxon>
        <taxon>Bacillati</taxon>
        <taxon>Bacillota</taxon>
        <taxon>Bacilli</taxon>
        <taxon>Bacillales</taxon>
        <taxon>Caryophanaceae</taxon>
        <taxon>Paenisporosarcina</taxon>
    </lineage>
</organism>
<dbReference type="Pfam" id="PF00395">
    <property type="entry name" value="SLH"/>
    <property type="match status" value="3"/>
</dbReference>